<dbReference type="Pfam" id="PF01494">
    <property type="entry name" value="FAD_binding_3"/>
    <property type="match status" value="1"/>
</dbReference>
<evidence type="ECO:0000256" key="3">
    <source>
        <dbReference type="ARBA" id="ARBA00023002"/>
    </source>
</evidence>
<dbReference type="PANTHER" id="PTHR46865">
    <property type="entry name" value="OXIDOREDUCTASE-RELATED"/>
    <property type="match status" value="1"/>
</dbReference>
<keyword evidence="1" id="KW-0285">Flavoprotein</keyword>
<dbReference type="PANTHER" id="PTHR46865:SF2">
    <property type="entry name" value="MONOOXYGENASE"/>
    <property type="match status" value="1"/>
</dbReference>
<dbReference type="InterPro" id="IPR036188">
    <property type="entry name" value="FAD/NAD-bd_sf"/>
</dbReference>
<dbReference type="SUPFAM" id="SSF51905">
    <property type="entry name" value="FAD/NAD(P)-binding domain"/>
    <property type="match status" value="1"/>
</dbReference>
<keyword evidence="5" id="KW-0503">Monooxygenase</keyword>
<feature type="domain" description="FAD-binding" evidence="4">
    <location>
        <begin position="10"/>
        <end position="350"/>
    </location>
</feature>
<keyword evidence="3" id="KW-0560">Oxidoreductase</keyword>
<evidence type="ECO:0000256" key="1">
    <source>
        <dbReference type="ARBA" id="ARBA00022630"/>
    </source>
</evidence>
<protein>
    <submittedName>
        <fullName evidence="5">Monooxygenase, FAD-binding</fullName>
    </submittedName>
</protein>
<dbReference type="Gene3D" id="3.30.9.10">
    <property type="entry name" value="D-Amino Acid Oxidase, subunit A, domain 2"/>
    <property type="match status" value="1"/>
</dbReference>
<evidence type="ECO:0000259" key="4">
    <source>
        <dbReference type="Pfam" id="PF01494"/>
    </source>
</evidence>
<dbReference type="GO" id="GO:0004497">
    <property type="term" value="F:monooxygenase activity"/>
    <property type="evidence" value="ECO:0007669"/>
    <property type="project" value="UniProtKB-KW"/>
</dbReference>
<dbReference type="PRINTS" id="PR00420">
    <property type="entry name" value="RNGMNOXGNASE"/>
</dbReference>
<dbReference type="EMBL" id="LN483167">
    <property type="protein sequence ID" value="CDZ97384.1"/>
    <property type="molecule type" value="Genomic_DNA"/>
</dbReference>
<sequence length="430" mass="47968">MTEQLKDKKTVLISGGSIAGPATAYWLNRFGFQTTIVERWPELRPGGQSVDVSHYGLEAIRRMGLESAIRSRFTGEQGTTVTDKDGKMYMQLPVGNGPTNEFEILRGDFAEMLYEETKDETEWVFGDHIVSVEEQIEGGKVKIGFQTGKEAVYDFVILADGSRSRTRKVVFGESGFDYRSIGYYTAYFSIPLEETTPYSDQWHIVPLTRKRMMYFRPDFKAQASRAGVTFVAPESKGYEKLPPDEQKAIIADLFADGGPNAERLIRGLQDSQDLYFEYLGQVHAPKWSTETGRVILVGDAAWCGTPFIGLGASLSVAGAYILAGEMAKNKSDPEAAMKGYETNMRPIVEEAQPISPIIPWLIFWETDRGVKLFCYVAKIFGAILSTGVLSKFLNAIFAVWSWYSPSVESQVLPDYEKYVVIPKRKGTGGV</sequence>
<evidence type="ECO:0000256" key="2">
    <source>
        <dbReference type="ARBA" id="ARBA00022827"/>
    </source>
</evidence>
<keyword evidence="2" id="KW-0274">FAD</keyword>
<name>A0A0F7SJ75_PHARH</name>
<proteinExistence type="predicted"/>
<accession>A0A0F7SJ75</accession>
<evidence type="ECO:0000313" key="5">
    <source>
        <dbReference type="EMBL" id="CDZ97384.1"/>
    </source>
</evidence>
<dbReference type="AlphaFoldDB" id="A0A0F7SJ75"/>
<dbReference type="GO" id="GO:0071949">
    <property type="term" value="F:FAD binding"/>
    <property type="evidence" value="ECO:0007669"/>
    <property type="project" value="InterPro"/>
</dbReference>
<dbReference type="InterPro" id="IPR051704">
    <property type="entry name" value="FAD_aromatic-hydroxylase"/>
</dbReference>
<dbReference type="InterPro" id="IPR002938">
    <property type="entry name" value="FAD-bd"/>
</dbReference>
<organism evidence="5">
    <name type="scientific">Phaffia rhodozyma</name>
    <name type="common">Yeast</name>
    <name type="synonym">Xanthophyllomyces dendrorhous</name>
    <dbReference type="NCBI Taxonomy" id="264483"/>
    <lineage>
        <taxon>Eukaryota</taxon>
        <taxon>Fungi</taxon>
        <taxon>Dikarya</taxon>
        <taxon>Basidiomycota</taxon>
        <taxon>Agaricomycotina</taxon>
        <taxon>Tremellomycetes</taxon>
        <taxon>Cystofilobasidiales</taxon>
        <taxon>Mrakiaceae</taxon>
        <taxon>Phaffia</taxon>
    </lineage>
</organism>
<dbReference type="Gene3D" id="3.50.50.60">
    <property type="entry name" value="FAD/NAD(P)-binding domain"/>
    <property type="match status" value="1"/>
</dbReference>
<reference evidence="5" key="1">
    <citation type="submission" date="2014-08" db="EMBL/GenBank/DDBJ databases">
        <authorList>
            <person name="Sharma Rahul"/>
            <person name="Thines Marco"/>
        </authorList>
    </citation>
    <scope>NUCLEOTIDE SEQUENCE</scope>
</reference>